<feature type="compositionally biased region" description="Basic and acidic residues" evidence="1">
    <location>
        <begin position="55"/>
        <end position="76"/>
    </location>
</feature>
<keyword evidence="3" id="KW-1185">Reference proteome</keyword>
<gene>
    <name evidence="2" type="ORF">AFUS01_LOCUS11412</name>
</gene>
<protein>
    <submittedName>
        <fullName evidence="2">Uncharacterized protein</fullName>
    </submittedName>
</protein>
<dbReference type="AlphaFoldDB" id="A0A8J2NVU3"/>
<sequence>GPANQDEPEERRRDTPRNAANLAFNPPIGRGRGKARETREEARPGGSRGSSRDGYSSRDSRTRKREPDSSSEIRKR</sequence>
<feature type="non-terminal residue" evidence="2">
    <location>
        <position position="76"/>
    </location>
</feature>
<accession>A0A8J2NVU3</accession>
<feature type="compositionally biased region" description="Basic and acidic residues" evidence="1">
    <location>
        <begin position="34"/>
        <end position="43"/>
    </location>
</feature>
<evidence type="ECO:0000313" key="3">
    <source>
        <dbReference type="Proteomes" id="UP000708208"/>
    </source>
</evidence>
<feature type="region of interest" description="Disordered" evidence="1">
    <location>
        <begin position="1"/>
        <end position="76"/>
    </location>
</feature>
<feature type="non-terminal residue" evidence="2">
    <location>
        <position position="1"/>
    </location>
</feature>
<organism evidence="2 3">
    <name type="scientific">Allacma fusca</name>
    <dbReference type="NCBI Taxonomy" id="39272"/>
    <lineage>
        <taxon>Eukaryota</taxon>
        <taxon>Metazoa</taxon>
        <taxon>Ecdysozoa</taxon>
        <taxon>Arthropoda</taxon>
        <taxon>Hexapoda</taxon>
        <taxon>Collembola</taxon>
        <taxon>Symphypleona</taxon>
        <taxon>Sminthuridae</taxon>
        <taxon>Allacma</taxon>
    </lineage>
</organism>
<dbReference type="Proteomes" id="UP000708208">
    <property type="component" value="Unassembled WGS sequence"/>
</dbReference>
<comment type="caution">
    <text evidence="2">The sequence shown here is derived from an EMBL/GenBank/DDBJ whole genome shotgun (WGS) entry which is preliminary data.</text>
</comment>
<name>A0A8J2NVU3_9HEXA</name>
<dbReference type="EMBL" id="CAJVCH010087858">
    <property type="protein sequence ID" value="CAG7722254.1"/>
    <property type="molecule type" value="Genomic_DNA"/>
</dbReference>
<reference evidence="2" key="1">
    <citation type="submission" date="2021-06" db="EMBL/GenBank/DDBJ databases">
        <authorList>
            <person name="Hodson N. C."/>
            <person name="Mongue J. A."/>
            <person name="Jaron S. K."/>
        </authorList>
    </citation>
    <scope>NUCLEOTIDE SEQUENCE</scope>
</reference>
<evidence type="ECO:0000256" key="1">
    <source>
        <dbReference type="SAM" id="MobiDB-lite"/>
    </source>
</evidence>
<evidence type="ECO:0000313" key="2">
    <source>
        <dbReference type="EMBL" id="CAG7722254.1"/>
    </source>
</evidence>
<proteinExistence type="predicted"/>